<comment type="cofactor">
    <cofactor evidence="1">
        <name>Cu(2+)</name>
        <dbReference type="ChEBI" id="CHEBI:29036"/>
    </cofactor>
</comment>
<evidence type="ECO:0000313" key="9">
    <source>
        <dbReference type="Proteomes" id="UP000326757"/>
    </source>
</evidence>
<evidence type="ECO:0000256" key="5">
    <source>
        <dbReference type="SAM" id="SignalP"/>
    </source>
</evidence>
<keyword evidence="5" id="KW-0732">Signal</keyword>
<dbReference type="PANTHER" id="PTHR11474">
    <property type="entry name" value="TYROSINASE FAMILY MEMBER"/>
    <property type="match status" value="1"/>
</dbReference>
<dbReference type="PROSITE" id="PS00498">
    <property type="entry name" value="TYROSINASE_2"/>
    <property type="match status" value="1"/>
</dbReference>
<keyword evidence="3" id="KW-0560">Oxidoreductase</keyword>
<dbReference type="GO" id="GO:0046872">
    <property type="term" value="F:metal ion binding"/>
    <property type="evidence" value="ECO:0007669"/>
    <property type="project" value="UniProtKB-KW"/>
</dbReference>
<dbReference type="PROSITE" id="PS00497">
    <property type="entry name" value="TYROSINASE_1"/>
    <property type="match status" value="1"/>
</dbReference>
<feature type="chain" id="PRO_5024805147" description="Tyrosinase copper-binding domain-containing protein" evidence="5">
    <location>
        <begin position="27"/>
        <end position="660"/>
    </location>
</feature>
<dbReference type="InterPro" id="IPR002227">
    <property type="entry name" value="Tyrosinase_Cu-bd"/>
</dbReference>
<evidence type="ECO:0000256" key="4">
    <source>
        <dbReference type="ARBA" id="ARBA00023033"/>
    </source>
</evidence>
<evidence type="ECO:0000259" key="6">
    <source>
        <dbReference type="PROSITE" id="PS00497"/>
    </source>
</evidence>
<accession>A0A5N6JRN2</accession>
<evidence type="ECO:0000259" key="7">
    <source>
        <dbReference type="PROSITE" id="PS00498"/>
    </source>
</evidence>
<dbReference type="Gene3D" id="2.60.310.20">
    <property type="match status" value="1"/>
</dbReference>
<name>A0A5N6JRN2_MONLA</name>
<comment type="caution">
    <text evidence="8">The sequence shown here is derived from an EMBL/GenBank/DDBJ whole genome shotgun (WGS) entry which is preliminary data.</text>
</comment>
<reference evidence="8 9" key="1">
    <citation type="submission" date="2019-06" db="EMBL/GenBank/DDBJ databases">
        <title>Genome Sequence of the Brown Rot Fungal Pathogen Monilinia laxa.</title>
        <authorList>
            <person name="De Miccolis Angelini R.M."/>
            <person name="Landi L."/>
            <person name="Abate D."/>
            <person name="Pollastro S."/>
            <person name="Romanazzi G."/>
            <person name="Faretra F."/>
        </authorList>
    </citation>
    <scope>NUCLEOTIDE SEQUENCE [LARGE SCALE GENOMIC DNA]</scope>
    <source>
        <strain evidence="8 9">Mlax316</strain>
    </source>
</reference>
<keyword evidence="4" id="KW-0503">Monooxygenase</keyword>
<proteinExistence type="predicted"/>
<organism evidence="8 9">
    <name type="scientific">Monilinia laxa</name>
    <name type="common">Brown rot fungus</name>
    <name type="synonym">Sclerotinia laxa</name>
    <dbReference type="NCBI Taxonomy" id="61186"/>
    <lineage>
        <taxon>Eukaryota</taxon>
        <taxon>Fungi</taxon>
        <taxon>Dikarya</taxon>
        <taxon>Ascomycota</taxon>
        <taxon>Pezizomycotina</taxon>
        <taxon>Leotiomycetes</taxon>
        <taxon>Helotiales</taxon>
        <taxon>Sclerotiniaceae</taxon>
        <taxon>Monilinia</taxon>
    </lineage>
</organism>
<feature type="signal peptide" evidence="5">
    <location>
        <begin position="1"/>
        <end position="26"/>
    </location>
</feature>
<dbReference type="EMBL" id="VIGI01000019">
    <property type="protein sequence ID" value="KAB8290077.1"/>
    <property type="molecule type" value="Genomic_DNA"/>
</dbReference>
<gene>
    <name evidence="8" type="ORF">EYC80_010403</name>
</gene>
<evidence type="ECO:0000256" key="2">
    <source>
        <dbReference type="ARBA" id="ARBA00022723"/>
    </source>
</evidence>
<dbReference type="OrthoDB" id="6132182at2759"/>
<dbReference type="PRINTS" id="PR00092">
    <property type="entry name" value="TYROSINASE"/>
</dbReference>
<dbReference type="PANTHER" id="PTHR11474:SF32">
    <property type="entry name" value="TYROSINASE"/>
    <property type="match status" value="1"/>
</dbReference>
<evidence type="ECO:0000256" key="1">
    <source>
        <dbReference type="ARBA" id="ARBA00001973"/>
    </source>
</evidence>
<dbReference type="InterPro" id="IPR050316">
    <property type="entry name" value="Tyrosinase/Hemocyanin"/>
</dbReference>
<sequence>MVLFKTSSIVSILTIASAFLSQTVCAISTPENEGPKGYDYGVDIGALLKREVSKMPTTGVPYNGSSASMPVRQEIRDLEKNGDLWQLYILAQSMMQTMDQSEMRSYYQIAGIHGRPYLTYDGVGPIPGNENNGYCTHVSILFPSWHRPYMALYEQVLHSLVSFIAGQYPAGAERDRYTAAADRFRIPYWDWATVAPQGQSIIPASITTPTITINGPAGVQTISNPLYSFHFNPLNTTELPDPPFSRWPQTLRYPTSNDASATSQNDLVARQLDNSASTFRDRLYNLFTNYRDFSVFSNEASRPGNFDSIESLHDQIHGLTGNGGHMSYVDYASFDPIFFLHHAMVDRCFAMWQVLNPDSYVSPTAALYSTYTIKAGDIQDASTPLTPFYAPGGNNSFWSSTDVISTEVFGYAYAETLQGGNTTEKVIKAINSLYGSTAPAKTISRRGSPVSPARIVEREVEANSSYNLPVLATDGQYTEWIANIQAQKYALDKSFFVHVFLGSFNDDPASWSFEPNLVGTHCVFAKLSTDGSVAADPNQLVTGTIPLTSALLGEISKKKLDSLNVEDVEPYLKENLKYRISLLDDTPIDNSAVPSLSVNVVSSKVQQITEDHELPSWGPMTSHSELSTVVASISAKIYDLAFGGSIELEAEVSATFGTSE</sequence>
<evidence type="ECO:0000313" key="8">
    <source>
        <dbReference type="EMBL" id="KAB8290077.1"/>
    </source>
</evidence>
<protein>
    <recommendedName>
        <fullName evidence="6 7">Tyrosinase copper-binding domain-containing protein</fullName>
    </recommendedName>
</protein>
<dbReference type="InterPro" id="IPR008922">
    <property type="entry name" value="Di-copper_centre_dom_sf"/>
</dbReference>
<feature type="domain" description="Tyrosinase copper-binding" evidence="6">
    <location>
        <begin position="137"/>
        <end position="154"/>
    </location>
</feature>
<keyword evidence="9" id="KW-1185">Reference proteome</keyword>
<dbReference type="Pfam" id="PF00264">
    <property type="entry name" value="Tyrosinase"/>
    <property type="match status" value="1"/>
</dbReference>
<feature type="domain" description="Tyrosinase copper-binding" evidence="7">
    <location>
        <begin position="335"/>
        <end position="346"/>
    </location>
</feature>
<keyword evidence="2" id="KW-0479">Metal-binding</keyword>
<dbReference type="InterPro" id="IPR041640">
    <property type="entry name" value="Tyrosinase_C"/>
</dbReference>
<dbReference type="GO" id="GO:0004497">
    <property type="term" value="F:monooxygenase activity"/>
    <property type="evidence" value="ECO:0007669"/>
    <property type="project" value="UniProtKB-KW"/>
</dbReference>
<dbReference type="Proteomes" id="UP000326757">
    <property type="component" value="Unassembled WGS sequence"/>
</dbReference>
<dbReference type="Gene3D" id="1.10.1280.10">
    <property type="entry name" value="Di-copper center containing domain from catechol oxidase"/>
    <property type="match status" value="1"/>
</dbReference>
<dbReference type="Pfam" id="PF18132">
    <property type="entry name" value="Tyrosinase_C"/>
    <property type="match status" value="1"/>
</dbReference>
<dbReference type="AlphaFoldDB" id="A0A5N6JRN2"/>
<dbReference type="SUPFAM" id="SSF48056">
    <property type="entry name" value="Di-copper centre-containing domain"/>
    <property type="match status" value="1"/>
</dbReference>
<evidence type="ECO:0000256" key="3">
    <source>
        <dbReference type="ARBA" id="ARBA00023002"/>
    </source>
</evidence>